<dbReference type="SMART" id="SM00722">
    <property type="entry name" value="CASH"/>
    <property type="match status" value="2"/>
</dbReference>
<dbReference type="Pfam" id="PF02207">
    <property type="entry name" value="zf-UBR"/>
    <property type="match status" value="1"/>
</dbReference>
<dbReference type="GO" id="GO:0042981">
    <property type="term" value="P:regulation of apoptotic process"/>
    <property type="evidence" value="ECO:0007669"/>
    <property type="project" value="TreeGrafter"/>
</dbReference>
<accession>G0MZ06</accession>
<dbReference type="InterPro" id="IPR051550">
    <property type="entry name" value="SCF-Subunits/Alg-Epimerases"/>
</dbReference>
<dbReference type="eggNOG" id="KOG1777">
    <property type="taxonomic scope" value="Eukaryota"/>
</dbReference>
<dbReference type="PROSITE" id="PS51157">
    <property type="entry name" value="ZF_UBR"/>
    <property type="match status" value="1"/>
</dbReference>
<dbReference type="Pfam" id="PF05048">
    <property type="entry name" value="NosD"/>
    <property type="match status" value="1"/>
</dbReference>
<keyword evidence="5" id="KW-0833">Ubl conjugation pathway</keyword>
<dbReference type="SMART" id="SM00710">
    <property type="entry name" value="PbH1"/>
    <property type="match status" value="12"/>
</dbReference>
<protein>
    <recommendedName>
        <fullName evidence="9">UBR-type domain-containing protein</fullName>
    </recommendedName>
</protein>
<keyword evidence="3" id="KW-0677">Repeat</keyword>
<feature type="zinc finger region" description="UBR-type" evidence="7">
    <location>
        <begin position="673"/>
        <end position="744"/>
    </location>
</feature>
<evidence type="ECO:0000256" key="8">
    <source>
        <dbReference type="SAM" id="MobiDB-lite"/>
    </source>
</evidence>
<sequence>MTTQEEEDVEEWRVLYQETFGYRLPLFHPEHAVFQFQQTPKFTGHNRQTSGEQPNEEDINPWKESYEQLSRGVHVMNSLEQFVAAADIQCFDHIEEALKFLDENPEGDHEKLIFLHEGTHVVNHTIRIASDVQIVGASSSEDIASSVILTGRHATILELQEGANSAYLGYITVKYEVDTEHEAEVALIMEVDALEGGVGGIGVPNGPIGAQQGSVEEPRAGPADAPAEDDDDLEKIHGVESDPTTNCAMVVTGRGMEPTIERCNFQSGNPDSHTVVVKDYAAPKMRNCSSVGGCGGGIIITHHATGYYDHCEFAHNLQSGVRVQFQANPYFNCCLIHHQGDVGIFILDDGLGHFHGCQIYNNNKFGIELKSSQTNPTVMDCDIHHGHSGGICIHEEATGQFLKNRIHDNEFLAVWISDRANPVVRQNQIFNGKHGGIYIHSFGKGLIEDNEVHANELAGIFVETGGEPYIRNNHFHSGKQAGVYFYDGGGGILEGNEVNGNSLTGVQIRTGANPRIIKNRIWNNDNGVLVHEAGLGCLEENTIFDNSMTNLYIKTEASPIVRKNKIFGSRGTGVSITDGGKGRIEDNEIFDNAQAGVLVLSDASPIIRLNRVHGNKSAGIEVSSKANCCVVRENRVFRNRFGGVMSASGTFVSESLNQTYDNMNLVSKAINQGHCLFTVSGKDFYPMHNFYRCITCNSSERNSICQSCIERCHKGHTVMFLRCDRFYCDCGADHLEQPCCLRQT</sequence>
<dbReference type="HOGENOM" id="CLU_005078_1_0_1"/>
<evidence type="ECO:0000256" key="7">
    <source>
        <dbReference type="PROSITE-ProRule" id="PRU00508"/>
    </source>
</evidence>
<dbReference type="InterPro" id="IPR039448">
    <property type="entry name" value="Beta_helix"/>
</dbReference>
<dbReference type="InterPro" id="IPR011050">
    <property type="entry name" value="Pectin_lyase_fold/virulence"/>
</dbReference>
<feature type="domain" description="UBR-type" evidence="9">
    <location>
        <begin position="673"/>
        <end position="744"/>
    </location>
</feature>
<dbReference type="PANTHER" id="PTHR22990">
    <property type="entry name" value="F-BOX ONLY PROTEIN"/>
    <property type="match status" value="1"/>
</dbReference>
<evidence type="ECO:0000259" key="9">
    <source>
        <dbReference type="PROSITE" id="PS51157"/>
    </source>
</evidence>
<evidence type="ECO:0000313" key="11">
    <source>
        <dbReference type="Proteomes" id="UP000008068"/>
    </source>
</evidence>
<organism evidence="11">
    <name type="scientific">Caenorhabditis brenneri</name>
    <name type="common">Nematode worm</name>
    <dbReference type="NCBI Taxonomy" id="135651"/>
    <lineage>
        <taxon>Eukaryota</taxon>
        <taxon>Metazoa</taxon>
        <taxon>Ecdysozoa</taxon>
        <taxon>Nematoda</taxon>
        <taxon>Chromadorea</taxon>
        <taxon>Rhabditida</taxon>
        <taxon>Rhabditina</taxon>
        <taxon>Rhabditomorpha</taxon>
        <taxon>Rhabditoidea</taxon>
        <taxon>Rhabditidae</taxon>
        <taxon>Peloderinae</taxon>
        <taxon>Caenorhabditis</taxon>
    </lineage>
</organism>
<dbReference type="GO" id="GO:0008270">
    <property type="term" value="F:zinc ion binding"/>
    <property type="evidence" value="ECO:0007669"/>
    <property type="project" value="UniProtKB-KW"/>
</dbReference>
<dbReference type="InterPro" id="IPR006633">
    <property type="entry name" value="Carb-bd_sugar_hydrolysis-dom"/>
</dbReference>
<dbReference type="InterPro" id="IPR012334">
    <property type="entry name" value="Pectin_lyas_fold"/>
</dbReference>
<dbReference type="InterPro" id="IPR003126">
    <property type="entry name" value="Znf_UBR"/>
</dbReference>
<dbReference type="InterPro" id="IPR006626">
    <property type="entry name" value="PbH1"/>
</dbReference>
<comment type="pathway">
    <text evidence="1">Protein modification; protein ubiquitination.</text>
</comment>
<keyword evidence="6" id="KW-0862">Zinc</keyword>
<dbReference type="Gene3D" id="2.160.20.10">
    <property type="entry name" value="Single-stranded right-handed beta-helix, Pectin lyase-like"/>
    <property type="match status" value="3"/>
</dbReference>
<feature type="compositionally biased region" description="Polar residues" evidence="8">
    <location>
        <begin position="42"/>
        <end position="53"/>
    </location>
</feature>
<keyword evidence="4" id="KW-0863">Zinc-finger</keyword>
<dbReference type="InterPro" id="IPR022441">
    <property type="entry name" value="Para_beta_helix_rpt-2"/>
</dbReference>
<evidence type="ECO:0000256" key="6">
    <source>
        <dbReference type="ARBA" id="ARBA00022833"/>
    </source>
</evidence>
<evidence type="ECO:0000256" key="1">
    <source>
        <dbReference type="ARBA" id="ARBA00004906"/>
    </source>
</evidence>
<dbReference type="EMBL" id="GL379821">
    <property type="protein sequence ID" value="EGT47867.1"/>
    <property type="molecule type" value="Genomic_DNA"/>
</dbReference>
<reference evidence="11" key="1">
    <citation type="submission" date="2011-07" db="EMBL/GenBank/DDBJ databases">
        <authorList>
            <consortium name="Caenorhabditis brenneri Sequencing and Analysis Consortium"/>
            <person name="Wilson R.K."/>
        </authorList>
    </citation>
    <scope>NUCLEOTIDE SEQUENCE [LARGE SCALE GENOMIC DNA]</scope>
    <source>
        <strain evidence="11">PB2801</strain>
    </source>
</reference>
<gene>
    <name evidence="10" type="ORF">CAEBREN_05502</name>
</gene>
<evidence type="ECO:0000256" key="4">
    <source>
        <dbReference type="ARBA" id="ARBA00022771"/>
    </source>
</evidence>
<dbReference type="SUPFAM" id="SSF51126">
    <property type="entry name" value="Pectin lyase-like"/>
    <property type="match status" value="2"/>
</dbReference>
<dbReference type="NCBIfam" id="TIGR03804">
    <property type="entry name" value="para_beta_helix"/>
    <property type="match status" value="1"/>
</dbReference>
<feature type="region of interest" description="Disordered" evidence="8">
    <location>
        <begin position="206"/>
        <end position="230"/>
    </location>
</feature>
<evidence type="ECO:0000313" key="10">
    <source>
        <dbReference type="EMBL" id="EGT47867.1"/>
    </source>
</evidence>
<evidence type="ECO:0000256" key="5">
    <source>
        <dbReference type="ARBA" id="ARBA00022786"/>
    </source>
</evidence>
<feature type="region of interest" description="Disordered" evidence="8">
    <location>
        <begin position="42"/>
        <end position="61"/>
    </location>
</feature>
<dbReference type="Pfam" id="PF13229">
    <property type="entry name" value="Beta_helix"/>
    <property type="match status" value="1"/>
</dbReference>
<dbReference type="GO" id="GO:0006511">
    <property type="term" value="P:ubiquitin-dependent protein catabolic process"/>
    <property type="evidence" value="ECO:0007669"/>
    <property type="project" value="TreeGrafter"/>
</dbReference>
<evidence type="ECO:0000256" key="3">
    <source>
        <dbReference type="ARBA" id="ARBA00022737"/>
    </source>
</evidence>
<evidence type="ECO:0000256" key="2">
    <source>
        <dbReference type="ARBA" id="ARBA00022723"/>
    </source>
</evidence>
<dbReference type="Proteomes" id="UP000008068">
    <property type="component" value="Unassembled WGS sequence"/>
</dbReference>
<dbReference type="OrthoDB" id="427974at2759"/>
<keyword evidence="2" id="KW-0479">Metal-binding</keyword>
<dbReference type="STRING" id="135651.G0MZ06"/>
<dbReference type="SMART" id="SM00396">
    <property type="entry name" value="ZnF_UBR1"/>
    <property type="match status" value="1"/>
</dbReference>
<dbReference type="OMA" id="NRIWNND"/>
<dbReference type="PANTHER" id="PTHR22990:SF22">
    <property type="entry name" value="UBR-TYPE DOMAIN-CONTAINING PROTEIN"/>
    <property type="match status" value="1"/>
</dbReference>
<dbReference type="InParanoid" id="G0MZ06"/>
<dbReference type="InterPro" id="IPR007742">
    <property type="entry name" value="NosD_dom"/>
</dbReference>
<proteinExistence type="predicted"/>
<name>G0MZ06_CAEBE</name>
<keyword evidence="11" id="KW-1185">Reference proteome</keyword>
<dbReference type="AlphaFoldDB" id="G0MZ06"/>